<evidence type="ECO:0000256" key="1">
    <source>
        <dbReference type="SAM" id="Phobius"/>
    </source>
</evidence>
<comment type="caution">
    <text evidence="3">The sequence shown here is derived from an EMBL/GenBank/DDBJ whole genome shotgun (WGS) entry which is preliminary data.</text>
</comment>
<dbReference type="AlphaFoldDB" id="A0A0W8FZ73"/>
<gene>
    <name evidence="3" type="ORF">ASZ90_004084</name>
</gene>
<evidence type="ECO:0000313" key="3">
    <source>
        <dbReference type="EMBL" id="KUG26089.1"/>
    </source>
</evidence>
<dbReference type="Pfam" id="PF00578">
    <property type="entry name" value="AhpC-TSA"/>
    <property type="match status" value="1"/>
</dbReference>
<keyword evidence="1" id="KW-0812">Transmembrane</keyword>
<dbReference type="PANTHER" id="PTHR42852">
    <property type="entry name" value="THIOL:DISULFIDE INTERCHANGE PROTEIN DSBE"/>
    <property type="match status" value="1"/>
</dbReference>
<evidence type="ECO:0000259" key="2">
    <source>
        <dbReference type="PROSITE" id="PS51352"/>
    </source>
</evidence>
<dbReference type="PANTHER" id="PTHR42852:SF18">
    <property type="entry name" value="CHROMOSOME UNDETERMINED SCAFFOLD_47, WHOLE GENOME SHOTGUN SEQUENCE"/>
    <property type="match status" value="1"/>
</dbReference>
<dbReference type="Gene3D" id="3.40.30.10">
    <property type="entry name" value="Glutaredoxin"/>
    <property type="match status" value="1"/>
</dbReference>
<dbReference type="CDD" id="cd02966">
    <property type="entry name" value="TlpA_like_family"/>
    <property type="match status" value="1"/>
</dbReference>
<reference evidence="3" key="1">
    <citation type="journal article" date="2015" name="Proc. Natl. Acad. Sci. U.S.A.">
        <title>Networks of energetic and metabolic interactions define dynamics in microbial communities.</title>
        <authorList>
            <person name="Embree M."/>
            <person name="Liu J.K."/>
            <person name="Al-Bassam M.M."/>
            <person name="Zengler K."/>
        </authorList>
    </citation>
    <scope>NUCLEOTIDE SEQUENCE</scope>
</reference>
<organism evidence="3">
    <name type="scientific">hydrocarbon metagenome</name>
    <dbReference type="NCBI Taxonomy" id="938273"/>
    <lineage>
        <taxon>unclassified sequences</taxon>
        <taxon>metagenomes</taxon>
        <taxon>ecological metagenomes</taxon>
    </lineage>
</organism>
<dbReference type="GO" id="GO:0016209">
    <property type="term" value="F:antioxidant activity"/>
    <property type="evidence" value="ECO:0007669"/>
    <property type="project" value="InterPro"/>
</dbReference>
<accession>A0A0W8FZ73</accession>
<proteinExistence type="predicted"/>
<feature type="transmembrane region" description="Helical" evidence="1">
    <location>
        <begin position="21"/>
        <end position="40"/>
    </location>
</feature>
<sequence>MSKQQEEKRVLGLTKKQRSHIYTALFVLVFLIFFFVNNSFEETKPGPYPPNYKAKIDPSSRETAPEFQLASVTGEIISLSDYKEKIVILDFWATWCAPCRKAIPDLIELKNEYPADKFEIIGISLDTDTKDDVKPFVEQFKINYPIVYGEYNTAMQYGNIQSIPTSFVLDKEGRIYSSYIGYVNKDIYKKDIEKLNEE</sequence>
<protein>
    <recommendedName>
        <fullName evidence="2">Thioredoxin domain-containing protein</fullName>
    </recommendedName>
</protein>
<keyword evidence="1" id="KW-1133">Transmembrane helix</keyword>
<dbReference type="GO" id="GO:0016491">
    <property type="term" value="F:oxidoreductase activity"/>
    <property type="evidence" value="ECO:0007669"/>
    <property type="project" value="InterPro"/>
</dbReference>
<dbReference type="InterPro" id="IPR036249">
    <property type="entry name" value="Thioredoxin-like_sf"/>
</dbReference>
<feature type="domain" description="Thioredoxin" evidence="2">
    <location>
        <begin position="58"/>
        <end position="197"/>
    </location>
</feature>
<dbReference type="PROSITE" id="PS51352">
    <property type="entry name" value="THIOREDOXIN_2"/>
    <property type="match status" value="1"/>
</dbReference>
<dbReference type="InterPro" id="IPR050553">
    <property type="entry name" value="Thioredoxin_ResA/DsbE_sf"/>
</dbReference>
<dbReference type="InterPro" id="IPR000866">
    <property type="entry name" value="AhpC/TSA"/>
</dbReference>
<dbReference type="EMBL" id="LNQE01000539">
    <property type="protein sequence ID" value="KUG26089.1"/>
    <property type="molecule type" value="Genomic_DNA"/>
</dbReference>
<dbReference type="SUPFAM" id="SSF52833">
    <property type="entry name" value="Thioredoxin-like"/>
    <property type="match status" value="1"/>
</dbReference>
<name>A0A0W8FZ73_9ZZZZ</name>
<keyword evidence="1" id="KW-0472">Membrane</keyword>
<dbReference type="InterPro" id="IPR013766">
    <property type="entry name" value="Thioredoxin_domain"/>
</dbReference>